<dbReference type="Pfam" id="PF13174">
    <property type="entry name" value="TPR_6"/>
    <property type="match status" value="1"/>
</dbReference>
<dbReference type="EMBL" id="FOBB01000004">
    <property type="protein sequence ID" value="SEM41830.1"/>
    <property type="molecule type" value="Genomic_DNA"/>
</dbReference>
<dbReference type="STRING" id="573321.SAMN04488505_104340"/>
<dbReference type="Pfam" id="PF13432">
    <property type="entry name" value="TPR_16"/>
    <property type="match status" value="1"/>
</dbReference>
<feature type="repeat" description="TPR" evidence="3">
    <location>
        <begin position="175"/>
        <end position="208"/>
    </location>
</feature>
<dbReference type="SUPFAM" id="SSF48452">
    <property type="entry name" value="TPR-like"/>
    <property type="match status" value="3"/>
</dbReference>
<dbReference type="OrthoDB" id="691989at2"/>
<dbReference type="PROSITE" id="PS50005">
    <property type="entry name" value="TPR"/>
    <property type="match status" value="3"/>
</dbReference>
<organism evidence="6 7">
    <name type="scientific">Chitinophaga rupis</name>
    <dbReference type="NCBI Taxonomy" id="573321"/>
    <lineage>
        <taxon>Bacteria</taxon>
        <taxon>Pseudomonadati</taxon>
        <taxon>Bacteroidota</taxon>
        <taxon>Chitinophagia</taxon>
        <taxon>Chitinophagales</taxon>
        <taxon>Chitinophagaceae</taxon>
        <taxon>Chitinophaga</taxon>
    </lineage>
</organism>
<gene>
    <name evidence="6" type="ORF">SAMN04488505_104340</name>
</gene>
<evidence type="ECO:0000313" key="7">
    <source>
        <dbReference type="Proteomes" id="UP000198984"/>
    </source>
</evidence>
<keyword evidence="4" id="KW-0732">Signal</keyword>
<feature type="signal peptide" evidence="4">
    <location>
        <begin position="1"/>
        <end position="22"/>
    </location>
</feature>
<dbReference type="PANTHER" id="PTHR44943:SF5">
    <property type="entry name" value="BLL7697 PROTEIN"/>
    <property type="match status" value="1"/>
</dbReference>
<evidence type="ECO:0000259" key="5">
    <source>
        <dbReference type="Pfam" id="PF19413"/>
    </source>
</evidence>
<dbReference type="InterPro" id="IPR011990">
    <property type="entry name" value="TPR-like_helical_dom_sf"/>
</dbReference>
<protein>
    <submittedName>
        <fullName evidence="6">Outer membrane protein, YaiO family</fullName>
    </submittedName>
</protein>
<proteinExistence type="predicted"/>
<dbReference type="RefSeq" id="WP_089915220.1">
    <property type="nucleotide sequence ID" value="NZ_FOBB01000004.1"/>
</dbReference>
<feature type="repeat" description="TPR" evidence="3">
    <location>
        <begin position="209"/>
        <end position="242"/>
    </location>
</feature>
<dbReference type="InterPro" id="IPR051685">
    <property type="entry name" value="Ycf3/AcsC/BcsC/TPR_MFPF"/>
</dbReference>
<feature type="repeat" description="TPR" evidence="3">
    <location>
        <begin position="423"/>
        <end position="456"/>
    </location>
</feature>
<dbReference type="Proteomes" id="UP000198984">
    <property type="component" value="Unassembled WGS sequence"/>
</dbReference>
<dbReference type="Pfam" id="PF14559">
    <property type="entry name" value="TPR_19"/>
    <property type="match status" value="3"/>
</dbReference>
<evidence type="ECO:0000256" key="2">
    <source>
        <dbReference type="ARBA" id="ARBA00022803"/>
    </source>
</evidence>
<evidence type="ECO:0000256" key="3">
    <source>
        <dbReference type="PROSITE-ProRule" id="PRU00339"/>
    </source>
</evidence>
<keyword evidence="2 3" id="KW-0802">TPR repeat</keyword>
<dbReference type="AlphaFoldDB" id="A0A1H7Y6T2"/>
<evidence type="ECO:0000256" key="4">
    <source>
        <dbReference type="SAM" id="SignalP"/>
    </source>
</evidence>
<dbReference type="Gene3D" id="1.25.40.10">
    <property type="entry name" value="Tetratricopeptide repeat domain"/>
    <property type="match status" value="6"/>
</dbReference>
<feature type="chain" id="PRO_5011674599" evidence="4">
    <location>
        <begin position="23"/>
        <end position="957"/>
    </location>
</feature>
<name>A0A1H7Y6T2_9BACT</name>
<dbReference type="Pfam" id="PF19413">
    <property type="entry name" value="YaiO"/>
    <property type="match status" value="1"/>
</dbReference>
<keyword evidence="1" id="KW-0677">Repeat</keyword>
<sequence>MRSAIKYLLPVVMLCSYLPAKAQLFGKKGKDAEELYNEAVRQTKAQNYKQAIEISKQALAKQPDMTDQQLLLGRLYMLIGQNDLARKYVKQVLAAAPRYRDAYFYAINIELSEKKYEEASCYADEGLGYFPNDHDLMLKKLSVLDAAANFYKGDAYATTLLNTYPEDTTVRNAYTGHYLLSGNYFRARGNTNLARSSYEKALMMEPDNEEAKTAITNMYIRSGNFSPALEQVNAALASNPSSYELLMRKLSLLQDMHNYADALSVLQQVLKYYPNDAKARGMDVSLRMEAAGYYAQTDPYLLYQSILEKDAGNREALDKVIGLSMSRGAYREALAWINRGLKQNPNDQRLLGLKIDVLESDRKFTEAAALTGRLRQSNPSSADLKNRYVSLKVASGRDYLAQQQYDLARSEFEMALQAAPADTVALDMLTNTYLAQKDPARALQVLNQALNTYPDNTRFLLKKSNILADMGRYDEAADITAALLAQYPNDPRYSGMLAETRLTAGRILMQAEEYDMARIQLQAVLAQQPDNADALNYLINLESAQQRPDSALHYANLALGYHPDDKDLLLKKASLLTDMKRYEEAGAITYALMQRYPFSTKYRNAYTENLLAAGASYQRNNAPDSALQAFSRVLAVNSRDSLALLYSINILNGRQAYDSALLYADRGIHYYPDNVAFLQKRAITLENKKEYAQAAAAADSVVKLQGSATNIDYADFLQSKTLKNQFGMFFLHSSYDYNDNKYNIATLEYRHFFKRGSYAVRLNYAGREQGTGLMGEAELYYTHNKQLYSYALASYSNELVFPKVRLAYSLFKTFKHDVEAELGSRYLQQADSGNVISGVASLGKTFRDFYVNLRAYFISDSPDFYTSFNLTTRYYMNHGQDYISFIAGLGTSPDDRSRLIQFPKLSGLLTRSVGAGYQKTFKYRTTVGLYGTWINQKISDTNFQNQYDIYVTLQRRF</sequence>
<dbReference type="SMART" id="SM00028">
    <property type="entry name" value="TPR"/>
    <property type="match status" value="15"/>
</dbReference>
<dbReference type="NCBIfam" id="TIGR04390">
    <property type="entry name" value="OMP_YaiO_dom"/>
    <property type="match status" value="1"/>
</dbReference>
<evidence type="ECO:0000313" key="6">
    <source>
        <dbReference type="EMBL" id="SEM41830.1"/>
    </source>
</evidence>
<feature type="domain" description="YaiO beta-barrel" evidence="5">
    <location>
        <begin position="723"/>
        <end position="895"/>
    </location>
</feature>
<dbReference type="InterPro" id="IPR019734">
    <property type="entry name" value="TPR_rpt"/>
</dbReference>
<dbReference type="InterPro" id="IPR030887">
    <property type="entry name" value="Beta-barrel_YaiO"/>
</dbReference>
<keyword evidence="7" id="KW-1185">Reference proteome</keyword>
<evidence type="ECO:0000256" key="1">
    <source>
        <dbReference type="ARBA" id="ARBA00022737"/>
    </source>
</evidence>
<reference evidence="6 7" key="1">
    <citation type="submission" date="2016-10" db="EMBL/GenBank/DDBJ databases">
        <authorList>
            <person name="de Groot N.N."/>
        </authorList>
    </citation>
    <scope>NUCLEOTIDE SEQUENCE [LARGE SCALE GENOMIC DNA]</scope>
    <source>
        <strain evidence="6 7">DSM 21039</strain>
    </source>
</reference>
<accession>A0A1H7Y6T2</accession>
<dbReference type="PANTHER" id="PTHR44943">
    <property type="entry name" value="CELLULOSE SYNTHASE OPERON PROTEIN C"/>
    <property type="match status" value="1"/>
</dbReference>